<dbReference type="EMBL" id="MRCG01000009">
    <property type="protein sequence ID" value="OKH47474.1"/>
    <property type="molecule type" value="Genomic_DNA"/>
</dbReference>
<comment type="caution">
    <text evidence="1">The sequence shown here is derived from an EMBL/GenBank/DDBJ whole genome shotgun (WGS) entry which is preliminary data.</text>
</comment>
<proteinExistence type="predicted"/>
<evidence type="ECO:0008006" key="3">
    <source>
        <dbReference type="Google" id="ProtNLM"/>
    </source>
</evidence>
<accession>A0A1U7J4N3</accession>
<sequence>MTLKELLIQELDNASEPVLVELLDFLQFLKAKQVEDTADVGEARQALASVATEGTLAWEDLKADVGL</sequence>
<keyword evidence="2" id="KW-1185">Reference proteome</keyword>
<name>A0A1U7J4N3_9CYAN</name>
<evidence type="ECO:0000313" key="2">
    <source>
        <dbReference type="Proteomes" id="UP000185557"/>
    </source>
</evidence>
<dbReference type="AlphaFoldDB" id="A0A1U7J4N3"/>
<dbReference type="Proteomes" id="UP000185557">
    <property type="component" value="Unassembled WGS sequence"/>
</dbReference>
<reference evidence="1 2" key="1">
    <citation type="submission" date="2016-11" db="EMBL/GenBank/DDBJ databases">
        <title>Draft Genome Sequences of Nine Cyanobacterial Strains from Diverse Habitats.</title>
        <authorList>
            <person name="Zhu T."/>
            <person name="Hou S."/>
            <person name="Lu X."/>
            <person name="Hess W.R."/>
        </authorList>
    </citation>
    <scope>NUCLEOTIDE SEQUENCE [LARGE SCALE GENOMIC DNA]</scope>
    <source>
        <strain evidence="1 2">NIES-30</strain>
    </source>
</reference>
<gene>
    <name evidence="1" type="ORF">NIES30_13520</name>
</gene>
<organism evidence="1 2">
    <name type="scientific">Phormidium tenue NIES-30</name>
    <dbReference type="NCBI Taxonomy" id="549789"/>
    <lineage>
        <taxon>Bacteria</taxon>
        <taxon>Bacillati</taxon>
        <taxon>Cyanobacteriota</taxon>
        <taxon>Cyanophyceae</taxon>
        <taxon>Oscillatoriophycideae</taxon>
        <taxon>Oscillatoriales</taxon>
        <taxon>Oscillatoriaceae</taxon>
        <taxon>Phormidium</taxon>
    </lineage>
</organism>
<protein>
    <recommendedName>
        <fullName evidence="3">DUF2281 domain-containing protein</fullName>
    </recommendedName>
</protein>
<dbReference type="RefSeq" id="WP_073608951.1">
    <property type="nucleotide sequence ID" value="NZ_MRCG01000009.1"/>
</dbReference>
<evidence type="ECO:0000313" key="1">
    <source>
        <dbReference type="EMBL" id="OKH47474.1"/>
    </source>
</evidence>
<dbReference type="OrthoDB" id="9813823at2"/>